<evidence type="ECO:0000256" key="6">
    <source>
        <dbReference type="SAM" id="MobiDB-lite"/>
    </source>
</evidence>
<dbReference type="RefSeq" id="WP_345508307.1">
    <property type="nucleotide sequence ID" value="NZ_BAABIW010000018.1"/>
</dbReference>
<evidence type="ECO:0000259" key="7">
    <source>
        <dbReference type="Pfam" id="PF04542"/>
    </source>
</evidence>
<dbReference type="NCBIfam" id="TIGR02937">
    <property type="entry name" value="sigma70-ECF"/>
    <property type="match status" value="1"/>
</dbReference>
<dbReference type="Pfam" id="PF04542">
    <property type="entry name" value="Sigma70_r2"/>
    <property type="match status" value="1"/>
</dbReference>
<dbReference type="InterPro" id="IPR013324">
    <property type="entry name" value="RNA_pol_sigma_r3/r4-like"/>
</dbReference>
<dbReference type="Pfam" id="PF04545">
    <property type="entry name" value="Sigma70_r4"/>
    <property type="match status" value="1"/>
</dbReference>
<comment type="similarity">
    <text evidence="1">Belongs to the sigma-70 factor family. ECF subfamily.</text>
</comment>
<comment type="caution">
    <text evidence="9">The sequence shown here is derived from an EMBL/GenBank/DDBJ whole genome shotgun (WGS) entry which is preliminary data.</text>
</comment>
<proteinExistence type="inferred from homology"/>
<evidence type="ECO:0000313" key="9">
    <source>
        <dbReference type="EMBL" id="GAA5031648.1"/>
    </source>
</evidence>
<dbReference type="InterPro" id="IPR036388">
    <property type="entry name" value="WH-like_DNA-bd_sf"/>
</dbReference>
<evidence type="ECO:0000256" key="1">
    <source>
        <dbReference type="ARBA" id="ARBA00010641"/>
    </source>
</evidence>
<dbReference type="InterPro" id="IPR039425">
    <property type="entry name" value="RNA_pol_sigma-70-like"/>
</dbReference>
<feature type="domain" description="RNA polymerase sigma-70 region 2" evidence="7">
    <location>
        <begin position="168"/>
        <end position="235"/>
    </location>
</feature>
<dbReference type="Proteomes" id="UP001500427">
    <property type="component" value="Unassembled WGS sequence"/>
</dbReference>
<keyword evidence="2" id="KW-0805">Transcription regulation</keyword>
<keyword evidence="5" id="KW-0804">Transcription</keyword>
<reference evidence="10" key="1">
    <citation type="journal article" date="2019" name="Int. J. Syst. Evol. Microbiol.">
        <title>The Global Catalogue of Microorganisms (GCM) 10K type strain sequencing project: providing services to taxonomists for standard genome sequencing and annotation.</title>
        <authorList>
            <consortium name="The Broad Institute Genomics Platform"/>
            <consortium name="The Broad Institute Genome Sequencing Center for Infectious Disease"/>
            <person name="Wu L."/>
            <person name="Ma J."/>
        </authorList>
    </citation>
    <scope>NUCLEOTIDE SEQUENCE [LARGE SCALE GENOMIC DNA]</scope>
    <source>
        <strain evidence="10">JCM 17687</strain>
    </source>
</reference>
<dbReference type="InterPro" id="IPR007630">
    <property type="entry name" value="RNA_pol_sigma70_r4"/>
</dbReference>
<organism evidence="9 10">
    <name type="scientific">Terrabacter aeriphilus</name>
    <dbReference type="NCBI Taxonomy" id="515662"/>
    <lineage>
        <taxon>Bacteria</taxon>
        <taxon>Bacillati</taxon>
        <taxon>Actinomycetota</taxon>
        <taxon>Actinomycetes</taxon>
        <taxon>Micrococcales</taxon>
        <taxon>Intrasporangiaceae</taxon>
        <taxon>Terrabacter</taxon>
    </lineage>
</organism>
<dbReference type="PANTHER" id="PTHR43133">
    <property type="entry name" value="RNA POLYMERASE ECF-TYPE SIGMA FACTO"/>
    <property type="match status" value="1"/>
</dbReference>
<feature type="domain" description="RNA polymerase sigma-70 region 4" evidence="8">
    <location>
        <begin position="271"/>
        <end position="320"/>
    </location>
</feature>
<dbReference type="CDD" id="cd06171">
    <property type="entry name" value="Sigma70_r4"/>
    <property type="match status" value="1"/>
</dbReference>
<dbReference type="SUPFAM" id="SSF88659">
    <property type="entry name" value="Sigma3 and sigma4 domains of RNA polymerase sigma factors"/>
    <property type="match status" value="1"/>
</dbReference>
<keyword evidence="4" id="KW-0238">DNA-binding</keyword>
<dbReference type="PANTHER" id="PTHR43133:SF57">
    <property type="entry name" value="RNA POLYMERASE SIGMA-70 FACTOR"/>
    <property type="match status" value="1"/>
</dbReference>
<feature type="compositionally biased region" description="Basic residues" evidence="6">
    <location>
        <begin position="1"/>
        <end position="10"/>
    </location>
</feature>
<feature type="compositionally biased region" description="Low complexity" evidence="6">
    <location>
        <begin position="83"/>
        <end position="104"/>
    </location>
</feature>
<evidence type="ECO:0000256" key="2">
    <source>
        <dbReference type="ARBA" id="ARBA00023015"/>
    </source>
</evidence>
<keyword evidence="3" id="KW-0731">Sigma factor</keyword>
<evidence type="ECO:0000256" key="3">
    <source>
        <dbReference type="ARBA" id="ARBA00023082"/>
    </source>
</evidence>
<name>A0ABP9JJ89_9MICO</name>
<protein>
    <recommendedName>
        <fullName evidence="11">Sigma-70 family RNA polymerase sigma factor</fullName>
    </recommendedName>
</protein>
<evidence type="ECO:0008006" key="11">
    <source>
        <dbReference type="Google" id="ProtNLM"/>
    </source>
</evidence>
<gene>
    <name evidence="9" type="ORF">GCM10023258_30010</name>
</gene>
<accession>A0ABP9JJ89</accession>
<feature type="compositionally biased region" description="Low complexity" evidence="6">
    <location>
        <begin position="64"/>
        <end position="75"/>
    </location>
</feature>
<evidence type="ECO:0000259" key="8">
    <source>
        <dbReference type="Pfam" id="PF04545"/>
    </source>
</evidence>
<dbReference type="Gene3D" id="1.10.10.10">
    <property type="entry name" value="Winged helix-like DNA-binding domain superfamily/Winged helix DNA-binding domain"/>
    <property type="match status" value="1"/>
</dbReference>
<dbReference type="InterPro" id="IPR013325">
    <property type="entry name" value="RNA_pol_sigma_r2"/>
</dbReference>
<evidence type="ECO:0000313" key="10">
    <source>
        <dbReference type="Proteomes" id="UP001500427"/>
    </source>
</evidence>
<dbReference type="InterPro" id="IPR014284">
    <property type="entry name" value="RNA_pol_sigma-70_dom"/>
</dbReference>
<feature type="region of interest" description="Disordered" evidence="6">
    <location>
        <begin position="1"/>
        <end position="104"/>
    </location>
</feature>
<dbReference type="EMBL" id="BAABIW010000018">
    <property type="protein sequence ID" value="GAA5031648.1"/>
    <property type="molecule type" value="Genomic_DNA"/>
</dbReference>
<evidence type="ECO:0000256" key="5">
    <source>
        <dbReference type="ARBA" id="ARBA00023163"/>
    </source>
</evidence>
<dbReference type="Gene3D" id="1.10.1740.10">
    <property type="match status" value="1"/>
</dbReference>
<dbReference type="SUPFAM" id="SSF88946">
    <property type="entry name" value="Sigma2 domain of RNA polymerase sigma factors"/>
    <property type="match status" value="1"/>
</dbReference>
<keyword evidence="10" id="KW-1185">Reference proteome</keyword>
<sequence>MLDRHAHHCRTAQPPREPSRPAPPAPAARGPRGERHVARLPSGAGFRQTVDRCARGRRPPRQRPAPGASPAAAWAPPTPAPATPALATPALATPAPSRAAPGRRAAPSWRAAFDALWAAVADEGTLTGGTGRGAGRGRPGERDAAEQARLAALVELAQGGDTEAFAQLYDAYVDTVFRYVLVRVAHRALAEDLTSETFLRALRRIDSFSWQGKDIAAWFVTIARNLIADHVKSARFRFEVTTADMRDADERVDAPDDEVLTRLRDERLVAAIRTLGPDQAECVTLRFLQGLSLAETAAVLGRSEGAVKQLQLRAVRALRHELEGVAL</sequence>
<evidence type="ECO:0000256" key="4">
    <source>
        <dbReference type="ARBA" id="ARBA00023125"/>
    </source>
</evidence>
<dbReference type="InterPro" id="IPR007627">
    <property type="entry name" value="RNA_pol_sigma70_r2"/>
</dbReference>